<dbReference type="RefSeq" id="WP_210119862.1">
    <property type="nucleotide sequence ID" value="NZ_CP054142.1"/>
</dbReference>
<dbReference type="AlphaFoldDB" id="A0A975F2K4"/>
<dbReference type="InterPro" id="IPR005064">
    <property type="entry name" value="BUG"/>
</dbReference>
<keyword evidence="2" id="KW-0732">Signal</keyword>
<dbReference type="PIRSF" id="PIRSF017082">
    <property type="entry name" value="YflP"/>
    <property type="match status" value="1"/>
</dbReference>
<proteinExistence type="inferred from homology"/>
<dbReference type="SUPFAM" id="SSF53850">
    <property type="entry name" value="Periplasmic binding protein-like II"/>
    <property type="match status" value="1"/>
</dbReference>
<evidence type="ECO:0000313" key="3">
    <source>
        <dbReference type="EMBL" id="QTQ13135.1"/>
    </source>
</evidence>
<dbReference type="InterPro" id="IPR042100">
    <property type="entry name" value="Bug_dom1"/>
</dbReference>
<dbReference type="PANTHER" id="PTHR42928">
    <property type="entry name" value="TRICARBOXYLATE-BINDING PROTEIN"/>
    <property type="match status" value="1"/>
</dbReference>
<dbReference type="Proteomes" id="UP000671908">
    <property type="component" value="Chromosome"/>
</dbReference>
<dbReference type="Gene3D" id="3.40.190.150">
    <property type="entry name" value="Bordetella uptake gene, domain 1"/>
    <property type="match status" value="1"/>
</dbReference>
<dbReference type="KEGG" id="tpav:HRQ91_00960"/>
<dbReference type="EMBL" id="CP054142">
    <property type="protein sequence ID" value="QTQ13135.1"/>
    <property type="molecule type" value="Genomic_DNA"/>
</dbReference>
<reference evidence="3 4" key="1">
    <citation type="journal article" date="2021" name="Microbiol. Resour. Announc.">
        <title>Complete Genome Sequences of Three Human Oral Treponema parvum Isolates.</title>
        <authorList>
            <person name="Zeng H."/>
            <person name="Watt R.M."/>
        </authorList>
    </citation>
    <scope>NUCLEOTIDE SEQUENCE [LARGE SCALE GENOMIC DNA]</scope>
    <source>
        <strain evidence="3 4">ATCC 700770</strain>
    </source>
</reference>
<accession>A0A975F2K4</accession>
<keyword evidence="4" id="KW-1185">Reference proteome</keyword>
<protein>
    <submittedName>
        <fullName evidence="3">Tripartite tricarboxylate transporter substrate binding protein</fullName>
    </submittedName>
</protein>
<gene>
    <name evidence="3" type="ORF">HRQ91_00960</name>
</gene>
<comment type="similarity">
    <text evidence="1">Belongs to the UPF0065 (bug) family.</text>
</comment>
<name>A0A975F2K4_9SPIR</name>
<feature type="signal peptide" evidence="2">
    <location>
        <begin position="1"/>
        <end position="22"/>
    </location>
</feature>
<evidence type="ECO:0000256" key="1">
    <source>
        <dbReference type="ARBA" id="ARBA00006987"/>
    </source>
</evidence>
<evidence type="ECO:0000256" key="2">
    <source>
        <dbReference type="SAM" id="SignalP"/>
    </source>
</evidence>
<organism evidence="3 4">
    <name type="scientific">Treponema parvum</name>
    <dbReference type="NCBI Taxonomy" id="138851"/>
    <lineage>
        <taxon>Bacteria</taxon>
        <taxon>Pseudomonadati</taxon>
        <taxon>Spirochaetota</taxon>
        <taxon>Spirochaetia</taxon>
        <taxon>Spirochaetales</taxon>
        <taxon>Treponemataceae</taxon>
        <taxon>Treponema</taxon>
    </lineage>
</organism>
<sequence>MKKICIVSLVLCLTCTAVFAKAAGEKPFPSKDITLIVPWGAGGSSDLVGRRVTDEMSKIFGVKISVVNTPGATGTVGMNDCLLKPHDGYTLIANATPHTHYVNGLADWSPKDWDYLAAYYVPCVIAVSKNSKYKTFNDLYKALKDNPANTIKNSVAGIGSSGYNAVMVLSATDAVMGKGLNTPYAGGADAIKALLAGEVDFTSQLSNEMIDLLRSGDLVALCSLTEENLVLEGVSKPIPSIKTFIPELAKSLPIGDAFGLMFPSDVPDASKKALEAAFVKACKTDSVKAFAGQKGMILLGSTIAESNELKDKAAAAIGFTLYDLGIAKRSPQDLGYKR</sequence>
<dbReference type="Gene3D" id="3.40.190.10">
    <property type="entry name" value="Periplasmic binding protein-like II"/>
    <property type="match status" value="1"/>
</dbReference>
<evidence type="ECO:0000313" key="4">
    <source>
        <dbReference type="Proteomes" id="UP000671908"/>
    </source>
</evidence>
<dbReference type="Pfam" id="PF03401">
    <property type="entry name" value="TctC"/>
    <property type="match status" value="1"/>
</dbReference>
<dbReference type="CDD" id="cd07012">
    <property type="entry name" value="PBP2_Bug_TTT"/>
    <property type="match status" value="1"/>
</dbReference>
<dbReference type="PANTHER" id="PTHR42928:SF5">
    <property type="entry name" value="BLR1237 PROTEIN"/>
    <property type="match status" value="1"/>
</dbReference>
<feature type="chain" id="PRO_5038076390" evidence="2">
    <location>
        <begin position="23"/>
        <end position="338"/>
    </location>
</feature>